<dbReference type="NCBIfam" id="TIGR00786">
    <property type="entry name" value="dctM"/>
    <property type="match status" value="1"/>
</dbReference>
<feature type="transmembrane region" description="Helical" evidence="7">
    <location>
        <begin position="332"/>
        <end position="350"/>
    </location>
</feature>
<gene>
    <name evidence="9" type="ORF">LMS43_09475</name>
</gene>
<feature type="transmembrane region" description="Helical" evidence="7">
    <location>
        <begin position="53"/>
        <end position="71"/>
    </location>
</feature>
<comment type="subunit">
    <text evidence="7">The complex comprises the extracytoplasmic solute receptor protein and the two transmembrane proteins.</text>
</comment>
<evidence type="ECO:0000256" key="1">
    <source>
        <dbReference type="ARBA" id="ARBA00004429"/>
    </source>
</evidence>
<proteinExistence type="inferred from homology"/>
<name>A0ABT8EJP9_9BURK</name>
<evidence type="ECO:0000259" key="8">
    <source>
        <dbReference type="Pfam" id="PF06808"/>
    </source>
</evidence>
<feature type="transmembrane region" description="Helical" evidence="7">
    <location>
        <begin position="169"/>
        <end position="190"/>
    </location>
</feature>
<evidence type="ECO:0000256" key="2">
    <source>
        <dbReference type="ARBA" id="ARBA00022475"/>
    </source>
</evidence>
<dbReference type="Pfam" id="PF06808">
    <property type="entry name" value="DctM"/>
    <property type="match status" value="1"/>
</dbReference>
<dbReference type="PANTHER" id="PTHR33362">
    <property type="entry name" value="SIALIC ACID TRAP TRANSPORTER PERMEASE PROTEIN SIAT-RELATED"/>
    <property type="match status" value="1"/>
</dbReference>
<feature type="transmembrane region" description="Helical" evidence="7">
    <location>
        <begin position="211"/>
        <end position="234"/>
    </location>
</feature>
<feature type="transmembrane region" description="Helical" evidence="7">
    <location>
        <begin position="6"/>
        <end position="32"/>
    </location>
</feature>
<keyword evidence="7" id="KW-0813">Transport</keyword>
<keyword evidence="3 7" id="KW-0997">Cell inner membrane</keyword>
<feature type="domain" description="TRAP C4-dicarboxylate transport system permease DctM subunit" evidence="8">
    <location>
        <begin position="7"/>
        <end position="415"/>
    </location>
</feature>
<feature type="transmembrane region" description="Helical" evidence="7">
    <location>
        <begin position="132"/>
        <end position="157"/>
    </location>
</feature>
<evidence type="ECO:0000256" key="5">
    <source>
        <dbReference type="ARBA" id="ARBA00022989"/>
    </source>
</evidence>
<keyword evidence="6 7" id="KW-0472">Membrane</keyword>
<comment type="similarity">
    <text evidence="7">Belongs to the TRAP transporter large permease family.</text>
</comment>
<dbReference type="PANTHER" id="PTHR33362:SF5">
    <property type="entry name" value="C4-DICARBOXYLATE TRAP TRANSPORTER LARGE PERMEASE PROTEIN DCTM"/>
    <property type="match status" value="1"/>
</dbReference>
<comment type="function">
    <text evidence="7">Part of the tripartite ATP-independent periplasmic (TRAP) transport system.</text>
</comment>
<dbReference type="InterPro" id="IPR004681">
    <property type="entry name" value="TRAP_DctM"/>
</dbReference>
<keyword evidence="10" id="KW-1185">Reference proteome</keyword>
<dbReference type="RefSeq" id="WP_266124192.1">
    <property type="nucleotide sequence ID" value="NZ_JAJHNU010000002.1"/>
</dbReference>
<comment type="caution">
    <text evidence="9">The sequence shown here is derived from an EMBL/GenBank/DDBJ whole genome shotgun (WGS) entry which is preliminary data.</text>
</comment>
<feature type="transmembrane region" description="Helical" evidence="7">
    <location>
        <begin position="270"/>
        <end position="291"/>
    </location>
</feature>
<dbReference type="InterPro" id="IPR010656">
    <property type="entry name" value="DctM"/>
</dbReference>
<organism evidence="9 10">
    <name type="scientific">Alcaligenes endophyticus</name>
    <dbReference type="NCBI Taxonomy" id="1929088"/>
    <lineage>
        <taxon>Bacteria</taxon>
        <taxon>Pseudomonadati</taxon>
        <taxon>Pseudomonadota</taxon>
        <taxon>Betaproteobacteria</taxon>
        <taxon>Burkholderiales</taxon>
        <taxon>Alcaligenaceae</taxon>
        <taxon>Alcaligenes</taxon>
    </lineage>
</organism>
<evidence type="ECO:0000313" key="9">
    <source>
        <dbReference type="EMBL" id="MDN4121519.1"/>
    </source>
</evidence>
<evidence type="ECO:0000313" key="10">
    <source>
        <dbReference type="Proteomes" id="UP001168613"/>
    </source>
</evidence>
<evidence type="ECO:0000256" key="3">
    <source>
        <dbReference type="ARBA" id="ARBA00022519"/>
    </source>
</evidence>
<sequence>MNALFFAILGVTIIMGLPIGFAIIITSFVFLMMNDFPTLGIVAQRMVGGVDSFPLLALPFFILAGDLMAYGTTPRLMAVANTFFGHIRGGMAVSGVTASAFFGAISGSGVATTAAVGSLMEPEMVKKGYSKGFTASIFAGAGALGVVIPPSLAMVVYGVAANASIGDLFLAGIVPGIFAAVALMVYSIWASHQYGYPKNENKSTWFEKGRAIKVGILPLVMPVIILGGVISGVFTPTESGVVAVVYAFILATFVYKELPLKQLPAVMVRSAKNSAVILFVIAAATPFGWVMATQQIPQEVASWMLSLTSSFVLLSLMLLLLLLILGTFMETIAIIVIATPILMPVVHQIGLNPIHFGVVMMLALAIGGATPPLAVNLFVSTKIIDIRMEDTFPHILQVVGVLVAASVIVLLVPSMSLWIPSLGK</sequence>
<reference evidence="9" key="1">
    <citation type="submission" date="2021-11" db="EMBL/GenBank/DDBJ databases">
        <title>Draft genome sequence of Alcaligenes endophyticus type strain CCUG 75668T.</title>
        <authorList>
            <person name="Salva-Serra F."/>
            <person name="Duran R.E."/>
            <person name="Seeger M."/>
            <person name="Moore E.R.B."/>
            <person name="Jaen-Luchoro D."/>
        </authorList>
    </citation>
    <scope>NUCLEOTIDE SEQUENCE</scope>
    <source>
        <strain evidence="9">CCUG 75668</strain>
    </source>
</reference>
<evidence type="ECO:0000256" key="4">
    <source>
        <dbReference type="ARBA" id="ARBA00022692"/>
    </source>
</evidence>
<comment type="subcellular location">
    <subcellularLocation>
        <location evidence="1 7">Cell inner membrane</location>
        <topology evidence="1 7">Multi-pass membrane protein</topology>
    </subcellularLocation>
</comment>
<feature type="transmembrane region" description="Helical" evidence="7">
    <location>
        <begin position="91"/>
        <end position="120"/>
    </location>
</feature>
<feature type="transmembrane region" description="Helical" evidence="7">
    <location>
        <begin position="240"/>
        <end position="258"/>
    </location>
</feature>
<feature type="transmembrane region" description="Helical" evidence="7">
    <location>
        <begin position="391"/>
        <end position="419"/>
    </location>
</feature>
<dbReference type="PIRSF" id="PIRSF006066">
    <property type="entry name" value="HI0050"/>
    <property type="match status" value="1"/>
</dbReference>
<dbReference type="Proteomes" id="UP001168613">
    <property type="component" value="Unassembled WGS sequence"/>
</dbReference>
<feature type="transmembrane region" description="Helical" evidence="7">
    <location>
        <begin position="303"/>
        <end position="325"/>
    </location>
</feature>
<accession>A0ABT8EJP9</accession>
<evidence type="ECO:0000256" key="6">
    <source>
        <dbReference type="ARBA" id="ARBA00023136"/>
    </source>
</evidence>
<feature type="transmembrane region" description="Helical" evidence="7">
    <location>
        <begin position="356"/>
        <end position="379"/>
    </location>
</feature>
<keyword evidence="5 7" id="KW-1133">Transmembrane helix</keyword>
<keyword evidence="2" id="KW-1003">Cell membrane</keyword>
<dbReference type="EMBL" id="JAJHNU010000002">
    <property type="protein sequence ID" value="MDN4121519.1"/>
    <property type="molecule type" value="Genomic_DNA"/>
</dbReference>
<evidence type="ECO:0000256" key="7">
    <source>
        <dbReference type="RuleBase" id="RU369079"/>
    </source>
</evidence>
<keyword evidence="4 7" id="KW-0812">Transmembrane</keyword>
<protein>
    <recommendedName>
        <fullName evidence="7">TRAP transporter large permease protein</fullName>
    </recommendedName>
</protein>